<gene>
    <name evidence="1" type="primary">Dyak\GE28751</name>
    <name evidence="1" type="synonym">GE28751</name>
    <name evidence="1" type="ORF">Dyak_GE28751</name>
</gene>
<dbReference type="OrthoDB" id="10051804at2759"/>
<keyword evidence="2" id="KW-1185">Reference proteome</keyword>
<reference evidence="1 2" key="2">
    <citation type="journal article" date="2007" name="PLoS Biol.">
        <title>Principles of genome evolution in the Drosophila melanogaster species group.</title>
        <authorList>
            <person name="Ranz J.M."/>
            <person name="Maurin D."/>
            <person name="Chan Y.S."/>
            <person name="von Grotthuss M."/>
            <person name="Hillier L.W."/>
            <person name="Roote J."/>
            <person name="Ashburner M."/>
            <person name="Bergman C.M."/>
        </authorList>
    </citation>
    <scope>NUCLEOTIDE SEQUENCE [LARGE SCALE GENOMIC DNA]</scope>
    <source>
        <strain evidence="2">Tai18E2 / Tucson 14021-0261.01</strain>
    </source>
</reference>
<dbReference type="AlphaFoldDB" id="A0A0R1DTF4"/>
<organism evidence="1 2">
    <name type="scientific">Drosophila yakuba</name>
    <name type="common">Fruit fly</name>
    <dbReference type="NCBI Taxonomy" id="7245"/>
    <lineage>
        <taxon>Eukaryota</taxon>
        <taxon>Metazoa</taxon>
        <taxon>Ecdysozoa</taxon>
        <taxon>Arthropoda</taxon>
        <taxon>Hexapoda</taxon>
        <taxon>Insecta</taxon>
        <taxon>Pterygota</taxon>
        <taxon>Neoptera</taxon>
        <taxon>Endopterygota</taxon>
        <taxon>Diptera</taxon>
        <taxon>Brachycera</taxon>
        <taxon>Muscomorpha</taxon>
        <taxon>Ephydroidea</taxon>
        <taxon>Drosophilidae</taxon>
        <taxon>Drosophila</taxon>
        <taxon>Sophophora</taxon>
    </lineage>
</organism>
<dbReference type="KEGG" id="dya:Dyak_GE28751"/>
<sequence length="149" mass="16469">MLLTRWQHAASVHSRHSLDTWRSDISSAPLANAVASAIVIPIRWPSGAAASGVQYATVTRSANNTARLLRSGPLHRLDPEPDLDLQIDLQLDRYTAQPPNRQTAKPPYRHTARRTVRCSCHSKARRSAASDKNQTSYKHLTALAETIAL</sequence>
<accession>A0A0R1DTF4</accession>
<evidence type="ECO:0000313" key="1">
    <source>
        <dbReference type="EMBL" id="KRK00440.1"/>
    </source>
</evidence>
<dbReference type="EMBL" id="CM000158">
    <property type="protein sequence ID" value="KRK00440.1"/>
    <property type="molecule type" value="Genomic_DNA"/>
</dbReference>
<proteinExistence type="predicted"/>
<name>A0A0R1DTF4_DROYA</name>
<protein>
    <submittedName>
        <fullName evidence="1">Uncharacterized protein</fullName>
    </submittedName>
</protein>
<evidence type="ECO:0000313" key="2">
    <source>
        <dbReference type="Proteomes" id="UP000002282"/>
    </source>
</evidence>
<reference evidence="1 2" key="1">
    <citation type="journal article" date="2007" name="Nature">
        <title>Evolution of genes and genomes on the Drosophila phylogeny.</title>
        <authorList>
            <consortium name="Drosophila 12 Genomes Consortium"/>
            <person name="Clark A.G."/>
            <person name="Eisen M.B."/>
            <person name="Smith D.R."/>
            <person name="Bergman C.M."/>
            <person name="Oliver B."/>
            <person name="Markow T.A."/>
            <person name="Kaufman T.C."/>
            <person name="Kellis M."/>
            <person name="Gelbart W."/>
            <person name="Iyer V.N."/>
            <person name="Pollard D.A."/>
            <person name="Sackton T.B."/>
            <person name="Larracuente A.M."/>
            <person name="Singh N.D."/>
            <person name="Abad J.P."/>
            <person name="Abt D.N."/>
            <person name="Adryan B."/>
            <person name="Aguade M."/>
            <person name="Akashi H."/>
            <person name="Anderson W.W."/>
            <person name="Aquadro C.F."/>
            <person name="Ardell D.H."/>
            <person name="Arguello R."/>
            <person name="Artieri C.G."/>
            <person name="Barbash D.A."/>
            <person name="Barker D."/>
            <person name="Barsanti P."/>
            <person name="Batterham P."/>
            <person name="Batzoglou S."/>
            <person name="Begun D."/>
            <person name="Bhutkar A."/>
            <person name="Blanco E."/>
            <person name="Bosak S.A."/>
            <person name="Bradley R.K."/>
            <person name="Brand A.D."/>
            <person name="Brent M.R."/>
            <person name="Brooks A.N."/>
            <person name="Brown R.H."/>
            <person name="Butlin R.K."/>
            <person name="Caggese C."/>
            <person name="Calvi B.R."/>
            <person name="Bernardo de Carvalho A."/>
            <person name="Caspi A."/>
            <person name="Castrezana S."/>
            <person name="Celniker S.E."/>
            <person name="Chang J.L."/>
            <person name="Chapple C."/>
            <person name="Chatterji S."/>
            <person name="Chinwalla A."/>
            <person name="Civetta A."/>
            <person name="Clifton S.W."/>
            <person name="Comeron J.M."/>
            <person name="Costello J.C."/>
            <person name="Coyne J.A."/>
            <person name="Daub J."/>
            <person name="David R.G."/>
            <person name="Delcher A.L."/>
            <person name="Delehaunty K."/>
            <person name="Do C.B."/>
            <person name="Ebling H."/>
            <person name="Edwards K."/>
            <person name="Eickbush T."/>
            <person name="Evans J.D."/>
            <person name="Filipski A."/>
            <person name="Findeiss S."/>
            <person name="Freyhult E."/>
            <person name="Fulton L."/>
            <person name="Fulton R."/>
            <person name="Garcia A.C."/>
            <person name="Gardiner A."/>
            <person name="Garfield D.A."/>
            <person name="Garvin B.E."/>
            <person name="Gibson G."/>
            <person name="Gilbert D."/>
            <person name="Gnerre S."/>
            <person name="Godfrey J."/>
            <person name="Good R."/>
            <person name="Gotea V."/>
            <person name="Gravely B."/>
            <person name="Greenberg A.J."/>
            <person name="Griffiths-Jones S."/>
            <person name="Gross S."/>
            <person name="Guigo R."/>
            <person name="Gustafson E.A."/>
            <person name="Haerty W."/>
            <person name="Hahn M.W."/>
            <person name="Halligan D.L."/>
            <person name="Halpern A.L."/>
            <person name="Halter G.M."/>
            <person name="Han M.V."/>
            <person name="Heger A."/>
            <person name="Hillier L."/>
            <person name="Hinrichs A.S."/>
            <person name="Holmes I."/>
            <person name="Hoskins R.A."/>
            <person name="Hubisz M.J."/>
            <person name="Hultmark D."/>
            <person name="Huntley M.A."/>
            <person name="Jaffe D.B."/>
            <person name="Jagadeeshan S."/>
            <person name="Jeck W.R."/>
            <person name="Johnson J."/>
            <person name="Jones C.D."/>
            <person name="Jordan W.C."/>
            <person name="Karpen G.H."/>
            <person name="Kataoka E."/>
            <person name="Keightley P.D."/>
            <person name="Kheradpour P."/>
            <person name="Kirkness E.F."/>
            <person name="Koerich L.B."/>
            <person name="Kristiansen K."/>
            <person name="Kudrna D."/>
            <person name="Kulathinal R.J."/>
            <person name="Kumar S."/>
            <person name="Kwok R."/>
            <person name="Lander E."/>
            <person name="Langley C.H."/>
            <person name="Lapoint R."/>
            <person name="Lazzaro B.P."/>
            <person name="Lee S.J."/>
            <person name="Levesque L."/>
            <person name="Li R."/>
            <person name="Lin C.F."/>
            <person name="Lin M.F."/>
            <person name="Lindblad-Toh K."/>
            <person name="Llopart A."/>
            <person name="Long M."/>
            <person name="Low L."/>
            <person name="Lozovsky E."/>
            <person name="Lu J."/>
            <person name="Luo M."/>
            <person name="Machado C.A."/>
            <person name="Makalowski W."/>
            <person name="Marzo M."/>
            <person name="Matsuda M."/>
            <person name="Matzkin L."/>
            <person name="McAllister B."/>
            <person name="McBride C.S."/>
            <person name="McKernan B."/>
            <person name="McKernan K."/>
            <person name="Mendez-Lago M."/>
            <person name="Minx P."/>
            <person name="Mollenhauer M.U."/>
            <person name="Montooth K."/>
            <person name="Mount S.M."/>
            <person name="Mu X."/>
            <person name="Myers E."/>
            <person name="Negre B."/>
            <person name="Newfeld S."/>
            <person name="Nielsen R."/>
            <person name="Noor M.A."/>
            <person name="O'Grady P."/>
            <person name="Pachter L."/>
            <person name="Papaceit M."/>
            <person name="Parisi M.J."/>
            <person name="Parisi M."/>
            <person name="Parts L."/>
            <person name="Pedersen J.S."/>
            <person name="Pesole G."/>
            <person name="Phillippy A.M."/>
            <person name="Ponting C.P."/>
            <person name="Pop M."/>
            <person name="Porcelli D."/>
            <person name="Powell J.R."/>
            <person name="Prohaska S."/>
            <person name="Pruitt K."/>
            <person name="Puig M."/>
            <person name="Quesneville H."/>
            <person name="Ram K.R."/>
            <person name="Rand D."/>
            <person name="Rasmussen M.D."/>
            <person name="Reed L.K."/>
            <person name="Reenan R."/>
            <person name="Reily A."/>
            <person name="Remington K.A."/>
            <person name="Rieger T.T."/>
            <person name="Ritchie M.G."/>
            <person name="Robin C."/>
            <person name="Rogers Y.H."/>
            <person name="Rohde C."/>
            <person name="Rozas J."/>
            <person name="Rubenfield M.J."/>
            <person name="Ruiz A."/>
            <person name="Russo S."/>
            <person name="Salzberg S.L."/>
            <person name="Sanchez-Gracia A."/>
            <person name="Saranga D.J."/>
            <person name="Sato H."/>
            <person name="Schaeffer S.W."/>
            <person name="Schatz M.C."/>
            <person name="Schlenke T."/>
            <person name="Schwartz R."/>
            <person name="Segarra C."/>
            <person name="Singh R.S."/>
            <person name="Sirot L."/>
            <person name="Sirota M."/>
            <person name="Sisneros N.B."/>
            <person name="Smith C.D."/>
            <person name="Smith T.F."/>
            <person name="Spieth J."/>
            <person name="Stage D.E."/>
            <person name="Stark A."/>
            <person name="Stephan W."/>
            <person name="Strausberg R.L."/>
            <person name="Strempel S."/>
            <person name="Sturgill D."/>
            <person name="Sutton G."/>
            <person name="Sutton G.G."/>
            <person name="Tao W."/>
            <person name="Teichmann S."/>
            <person name="Tobari Y.N."/>
            <person name="Tomimura Y."/>
            <person name="Tsolas J.M."/>
            <person name="Valente V.L."/>
            <person name="Venter E."/>
            <person name="Venter J.C."/>
            <person name="Vicario S."/>
            <person name="Vieira F.G."/>
            <person name="Vilella A.J."/>
            <person name="Villasante A."/>
            <person name="Walenz B."/>
            <person name="Wang J."/>
            <person name="Wasserman M."/>
            <person name="Watts T."/>
            <person name="Wilson D."/>
            <person name="Wilson R.K."/>
            <person name="Wing R.A."/>
            <person name="Wolfner M.F."/>
            <person name="Wong A."/>
            <person name="Wong G.K."/>
            <person name="Wu C.I."/>
            <person name="Wu G."/>
            <person name="Yamamoto D."/>
            <person name="Yang H.P."/>
            <person name="Yang S.P."/>
            <person name="Yorke J.A."/>
            <person name="Yoshida K."/>
            <person name="Zdobnov E."/>
            <person name="Zhang P."/>
            <person name="Zhang Y."/>
            <person name="Zimin A.V."/>
            <person name="Baldwin J."/>
            <person name="Abdouelleil A."/>
            <person name="Abdulkadir J."/>
            <person name="Abebe A."/>
            <person name="Abera B."/>
            <person name="Abreu J."/>
            <person name="Acer S.C."/>
            <person name="Aftuck L."/>
            <person name="Alexander A."/>
            <person name="An P."/>
            <person name="Anderson E."/>
            <person name="Anderson S."/>
            <person name="Arachi H."/>
            <person name="Azer M."/>
            <person name="Bachantsang P."/>
            <person name="Barry A."/>
            <person name="Bayul T."/>
            <person name="Berlin A."/>
            <person name="Bessette D."/>
            <person name="Bloom T."/>
            <person name="Blye J."/>
            <person name="Boguslavskiy L."/>
            <person name="Bonnet C."/>
            <person name="Boukhgalter B."/>
            <person name="Bourzgui I."/>
            <person name="Brown A."/>
            <person name="Cahill P."/>
            <person name="Channer S."/>
            <person name="Cheshatsang Y."/>
            <person name="Chuda L."/>
            <person name="Citroen M."/>
            <person name="Collymore A."/>
            <person name="Cooke P."/>
            <person name="Costello M."/>
            <person name="D'Aco K."/>
            <person name="Daza R."/>
            <person name="De Haan G."/>
            <person name="DeGray S."/>
            <person name="DeMaso C."/>
            <person name="Dhargay N."/>
            <person name="Dooley K."/>
            <person name="Dooley E."/>
            <person name="Doricent M."/>
            <person name="Dorje P."/>
            <person name="Dorjee K."/>
            <person name="Dupes A."/>
            <person name="Elong R."/>
            <person name="Falk J."/>
            <person name="Farina A."/>
            <person name="Faro S."/>
            <person name="Ferguson D."/>
            <person name="Fisher S."/>
            <person name="Foley C.D."/>
            <person name="Franke A."/>
            <person name="Friedrich D."/>
            <person name="Gadbois L."/>
            <person name="Gearin G."/>
            <person name="Gearin C.R."/>
            <person name="Giannoukos G."/>
            <person name="Goode T."/>
            <person name="Graham J."/>
            <person name="Grandbois E."/>
            <person name="Grewal S."/>
            <person name="Gyaltsen K."/>
            <person name="Hafez N."/>
            <person name="Hagos B."/>
            <person name="Hall J."/>
            <person name="Henson C."/>
            <person name="Hollinger A."/>
            <person name="Honan T."/>
            <person name="Huard M.D."/>
            <person name="Hughes L."/>
            <person name="Hurhula B."/>
            <person name="Husby M.E."/>
            <person name="Kamat A."/>
            <person name="Kanga B."/>
            <person name="Kashin S."/>
            <person name="Khazanovich D."/>
            <person name="Kisner P."/>
            <person name="Lance K."/>
            <person name="Lara M."/>
            <person name="Lee W."/>
            <person name="Lennon N."/>
            <person name="Letendre F."/>
            <person name="LeVine R."/>
            <person name="Lipovsky A."/>
            <person name="Liu X."/>
            <person name="Liu J."/>
            <person name="Liu S."/>
            <person name="Lokyitsang T."/>
            <person name="Lokyitsang Y."/>
            <person name="Lubonja R."/>
            <person name="Lui A."/>
            <person name="MacDonald P."/>
            <person name="Magnisalis V."/>
            <person name="Maru K."/>
            <person name="Matthews C."/>
            <person name="McCusker W."/>
            <person name="McDonough S."/>
            <person name="Mehta T."/>
            <person name="Meldrim J."/>
            <person name="Meneus L."/>
            <person name="Mihai O."/>
            <person name="Mihalev A."/>
            <person name="Mihova T."/>
            <person name="Mittelman R."/>
            <person name="Mlenga V."/>
            <person name="Montmayeur A."/>
            <person name="Mulrain L."/>
            <person name="Navidi A."/>
            <person name="Naylor J."/>
            <person name="Negash T."/>
            <person name="Nguyen T."/>
            <person name="Nguyen N."/>
            <person name="Nicol R."/>
            <person name="Norbu C."/>
            <person name="Norbu N."/>
            <person name="Novod N."/>
            <person name="O'Neill B."/>
            <person name="Osman S."/>
            <person name="Markiewicz E."/>
            <person name="Oyono O.L."/>
            <person name="Patti C."/>
            <person name="Phunkhang P."/>
            <person name="Pierre F."/>
            <person name="Priest M."/>
            <person name="Raghuraman S."/>
            <person name="Rege F."/>
            <person name="Reyes R."/>
            <person name="Rise C."/>
            <person name="Rogov P."/>
            <person name="Ross K."/>
            <person name="Ryan E."/>
            <person name="Settipalli S."/>
            <person name="Shea T."/>
            <person name="Sherpa N."/>
            <person name="Shi L."/>
            <person name="Shih D."/>
            <person name="Sparrow T."/>
            <person name="Spaulding J."/>
            <person name="Stalker J."/>
            <person name="Stange-Thomann N."/>
            <person name="Stavropoulos S."/>
            <person name="Stone C."/>
            <person name="Strader C."/>
            <person name="Tesfaye S."/>
            <person name="Thomson T."/>
            <person name="Thoulutsang Y."/>
            <person name="Thoulutsang D."/>
            <person name="Topham K."/>
            <person name="Topping I."/>
            <person name="Tsamla T."/>
            <person name="Vassiliev H."/>
            <person name="Vo A."/>
            <person name="Wangchuk T."/>
            <person name="Wangdi T."/>
            <person name="Weiand M."/>
            <person name="Wilkinson J."/>
            <person name="Wilson A."/>
            <person name="Yadav S."/>
            <person name="Young G."/>
            <person name="Yu Q."/>
            <person name="Zembek L."/>
            <person name="Zhong D."/>
            <person name="Zimmer A."/>
            <person name="Zwirko Z."/>
            <person name="Jaffe D.B."/>
            <person name="Alvarez P."/>
            <person name="Brockman W."/>
            <person name="Butler J."/>
            <person name="Chin C."/>
            <person name="Gnerre S."/>
            <person name="Grabherr M."/>
            <person name="Kleber M."/>
            <person name="Mauceli E."/>
            <person name="MacCallum I."/>
        </authorList>
    </citation>
    <scope>NUCLEOTIDE SEQUENCE [LARGE SCALE GENOMIC DNA]</scope>
    <source>
        <strain evidence="2">Tai18E2 / Tucson 14021-0261.01</strain>
    </source>
</reference>
<dbReference type="Proteomes" id="UP000002282">
    <property type="component" value="Chromosome 2R"/>
</dbReference>